<dbReference type="SUPFAM" id="SSF56399">
    <property type="entry name" value="ADP-ribosylation"/>
    <property type="match status" value="1"/>
</dbReference>
<dbReference type="RefSeq" id="XP_024725238.1">
    <property type="nucleotide sequence ID" value="XM_024866150.1"/>
</dbReference>
<feature type="compositionally biased region" description="Basic and acidic residues" evidence="5">
    <location>
        <begin position="166"/>
        <end position="184"/>
    </location>
</feature>
<evidence type="ECO:0000256" key="6">
    <source>
        <dbReference type="SAM" id="SignalP"/>
    </source>
</evidence>
<evidence type="ECO:0000256" key="1">
    <source>
        <dbReference type="ARBA" id="ARBA00022656"/>
    </source>
</evidence>
<evidence type="ECO:0000256" key="3">
    <source>
        <dbReference type="ARBA" id="ARBA00023026"/>
    </source>
</evidence>
<evidence type="ECO:0000313" key="7">
    <source>
        <dbReference type="EMBL" id="PSS27713.1"/>
    </source>
</evidence>
<proteinExistence type="predicted"/>
<name>A0A2T3BEF5_AMORE</name>
<dbReference type="EMBL" id="KZ679006">
    <property type="protein sequence ID" value="PSS27713.1"/>
    <property type="molecule type" value="Genomic_DNA"/>
</dbReference>
<evidence type="ECO:0000256" key="4">
    <source>
        <dbReference type="ARBA" id="ARBA00023157"/>
    </source>
</evidence>
<feature type="region of interest" description="Disordered" evidence="5">
    <location>
        <begin position="165"/>
        <end position="198"/>
    </location>
</feature>
<dbReference type="GO" id="GO:0090729">
    <property type="term" value="F:toxin activity"/>
    <property type="evidence" value="ECO:0007669"/>
    <property type="project" value="UniProtKB-KW"/>
</dbReference>
<evidence type="ECO:0000256" key="2">
    <source>
        <dbReference type="ARBA" id="ARBA00022729"/>
    </source>
</evidence>
<dbReference type="Gene3D" id="3.90.210.10">
    <property type="entry name" value="Heat-Labile Enterotoxin, subunit A"/>
    <property type="match status" value="1"/>
</dbReference>
<evidence type="ECO:0000313" key="8">
    <source>
        <dbReference type="Proteomes" id="UP000241818"/>
    </source>
</evidence>
<dbReference type="GeneID" id="36574231"/>
<dbReference type="STRING" id="857342.A0A2T3BEF5"/>
<dbReference type="Pfam" id="PF01375">
    <property type="entry name" value="Enterotoxin_a"/>
    <property type="match status" value="1"/>
</dbReference>
<dbReference type="OrthoDB" id="4927890at2759"/>
<dbReference type="Proteomes" id="UP000241818">
    <property type="component" value="Unassembled WGS sequence"/>
</dbReference>
<sequence>MAKFSFFFLLASLLGAALATVPNPVYRADARNPDKIKATGGFKSWGNNEAITLIEHVSKVYAKGHRQGQDPWISTSGLTSVAQSGVVDKPCWVYTIDTSSIASSFTEVAAAYAAAGQTYTHASEQEWAAKLEIPLASITSFYQLRKDGKKSATYTWATWEAAQKAAQEKKGSSSKNPSRDETPIVKKAGTPGAAAFRA</sequence>
<keyword evidence="3" id="KW-0843">Virulence</keyword>
<evidence type="ECO:0000256" key="5">
    <source>
        <dbReference type="SAM" id="MobiDB-lite"/>
    </source>
</evidence>
<feature type="chain" id="PRO_5015640971" evidence="6">
    <location>
        <begin position="20"/>
        <end position="198"/>
    </location>
</feature>
<organism evidence="7 8">
    <name type="scientific">Amorphotheca resinae ATCC 22711</name>
    <dbReference type="NCBI Taxonomy" id="857342"/>
    <lineage>
        <taxon>Eukaryota</taxon>
        <taxon>Fungi</taxon>
        <taxon>Dikarya</taxon>
        <taxon>Ascomycota</taxon>
        <taxon>Pezizomycotina</taxon>
        <taxon>Leotiomycetes</taxon>
        <taxon>Helotiales</taxon>
        <taxon>Amorphothecaceae</taxon>
        <taxon>Amorphotheca</taxon>
    </lineage>
</organism>
<accession>A0A2T3BEF5</accession>
<protein>
    <submittedName>
        <fullName evidence="7">Uncharacterized protein</fullName>
    </submittedName>
</protein>
<keyword evidence="8" id="KW-1185">Reference proteome</keyword>
<gene>
    <name evidence="7" type="ORF">M430DRAFT_32338</name>
</gene>
<dbReference type="InterPro" id="IPR001144">
    <property type="entry name" value="Enterotoxin_A"/>
</dbReference>
<feature type="signal peptide" evidence="6">
    <location>
        <begin position="1"/>
        <end position="19"/>
    </location>
</feature>
<reference evidence="7 8" key="1">
    <citation type="journal article" date="2018" name="New Phytol.">
        <title>Comparative genomics and transcriptomics depict ericoid mycorrhizal fungi as versatile saprotrophs and plant mutualists.</title>
        <authorList>
            <person name="Martino E."/>
            <person name="Morin E."/>
            <person name="Grelet G.A."/>
            <person name="Kuo A."/>
            <person name="Kohler A."/>
            <person name="Daghino S."/>
            <person name="Barry K.W."/>
            <person name="Cichocki N."/>
            <person name="Clum A."/>
            <person name="Dockter R.B."/>
            <person name="Hainaut M."/>
            <person name="Kuo R.C."/>
            <person name="LaButti K."/>
            <person name="Lindahl B.D."/>
            <person name="Lindquist E.A."/>
            <person name="Lipzen A."/>
            <person name="Khouja H.R."/>
            <person name="Magnuson J."/>
            <person name="Murat C."/>
            <person name="Ohm R.A."/>
            <person name="Singer S.W."/>
            <person name="Spatafora J.W."/>
            <person name="Wang M."/>
            <person name="Veneault-Fourrey C."/>
            <person name="Henrissat B."/>
            <person name="Grigoriev I.V."/>
            <person name="Martin F.M."/>
            <person name="Perotto S."/>
        </authorList>
    </citation>
    <scope>NUCLEOTIDE SEQUENCE [LARGE SCALE GENOMIC DNA]</scope>
    <source>
        <strain evidence="7 8">ATCC 22711</strain>
    </source>
</reference>
<keyword evidence="1" id="KW-0800">Toxin</keyword>
<dbReference type="InParanoid" id="A0A2T3BEF5"/>
<keyword evidence="2 6" id="KW-0732">Signal</keyword>
<keyword evidence="4" id="KW-1015">Disulfide bond</keyword>
<dbReference type="AlphaFoldDB" id="A0A2T3BEF5"/>